<dbReference type="Pfam" id="PF04397">
    <property type="entry name" value="LytTR"/>
    <property type="match status" value="1"/>
</dbReference>
<sequence length="241" mass="28234">MKAAVIDDLAECREEATNALRRYFHENYAGETPVIEEFKDGEEFLSAFIPGGYDLIFIDQYMSGLSGIETAQRIREADRLAALIFITTSREHAVESFRVRACGYLVKPYTYEDFERTMTLCGIEKIRNARFIQIGDVKILLRDILWCSQDDHYVQIHTQSRSILRFRIAFKRFTALLSPYPQFLTCYKGCIVNMERVEQIDGLDFVIDTGDKVPFSQRDKRKLETMFHSYLFQREREDELL</sequence>
<dbReference type="RefSeq" id="WP_216239554.1">
    <property type="nucleotide sequence ID" value="NZ_JABACJ020000002.1"/>
</dbReference>
<dbReference type="InterPro" id="IPR007492">
    <property type="entry name" value="LytTR_DNA-bd_dom"/>
</dbReference>
<dbReference type="PANTHER" id="PTHR37299">
    <property type="entry name" value="TRANSCRIPTIONAL REGULATOR-RELATED"/>
    <property type="match status" value="1"/>
</dbReference>
<evidence type="ECO:0000313" key="4">
    <source>
        <dbReference type="EMBL" id="MBU3874915.1"/>
    </source>
</evidence>
<evidence type="ECO:0000313" key="5">
    <source>
        <dbReference type="Proteomes" id="UP000723714"/>
    </source>
</evidence>
<dbReference type="PANTHER" id="PTHR37299:SF1">
    <property type="entry name" value="STAGE 0 SPORULATION PROTEIN A HOMOLOG"/>
    <property type="match status" value="1"/>
</dbReference>
<accession>A0ABS6D0N6</accession>
<dbReference type="PROSITE" id="PS50930">
    <property type="entry name" value="HTH_LYTTR"/>
    <property type="match status" value="1"/>
</dbReference>
<reference evidence="4 5" key="1">
    <citation type="submission" date="2021-06" db="EMBL/GenBank/DDBJ databases">
        <title>Faecalicatena sp. nov. isolated from porcine feces.</title>
        <authorList>
            <person name="Oh B.S."/>
            <person name="Lee J.H."/>
        </authorList>
    </citation>
    <scope>NUCLEOTIDE SEQUENCE [LARGE SCALE GENOMIC DNA]</scope>
    <source>
        <strain evidence="4 5">AGMB00832</strain>
    </source>
</reference>
<evidence type="ECO:0000259" key="3">
    <source>
        <dbReference type="PROSITE" id="PS50930"/>
    </source>
</evidence>
<dbReference type="SMART" id="SM00448">
    <property type="entry name" value="REC"/>
    <property type="match status" value="1"/>
</dbReference>
<evidence type="ECO:0000256" key="1">
    <source>
        <dbReference type="PROSITE-ProRule" id="PRU00169"/>
    </source>
</evidence>
<keyword evidence="5" id="KW-1185">Reference proteome</keyword>
<dbReference type="SMART" id="SM00850">
    <property type="entry name" value="LytTR"/>
    <property type="match status" value="1"/>
</dbReference>
<evidence type="ECO:0000259" key="2">
    <source>
        <dbReference type="PROSITE" id="PS50110"/>
    </source>
</evidence>
<keyword evidence="4" id="KW-0238">DNA-binding</keyword>
<protein>
    <submittedName>
        <fullName evidence="4">LytTR family DNA-binding domain-containing protein</fullName>
    </submittedName>
</protein>
<dbReference type="EMBL" id="JABACJ020000002">
    <property type="protein sequence ID" value="MBU3874915.1"/>
    <property type="molecule type" value="Genomic_DNA"/>
</dbReference>
<feature type="domain" description="Response regulatory" evidence="2">
    <location>
        <begin position="2"/>
        <end position="122"/>
    </location>
</feature>
<name>A0ABS6D0N6_9FIRM</name>
<organism evidence="4 5">
    <name type="scientific">Faecalicatena faecalis</name>
    <dbReference type="NCBI Taxonomy" id="2726362"/>
    <lineage>
        <taxon>Bacteria</taxon>
        <taxon>Bacillati</taxon>
        <taxon>Bacillota</taxon>
        <taxon>Clostridia</taxon>
        <taxon>Lachnospirales</taxon>
        <taxon>Lachnospiraceae</taxon>
        <taxon>Faecalicatena</taxon>
    </lineage>
</organism>
<dbReference type="GO" id="GO:0003677">
    <property type="term" value="F:DNA binding"/>
    <property type="evidence" value="ECO:0007669"/>
    <property type="project" value="UniProtKB-KW"/>
</dbReference>
<dbReference type="InterPro" id="IPR001789">
    <property type="entry name" value="Sig_transdc_resp-reg_receiver"/>
</dbReference>
<dbReference type="PROSITE" id="PS50110">
    <property type="entry name" value="RESPONSE_REGULATORY"/>
    <property type="match status" value="1"/>
</dbReference>
<gene>
    <name evidence="4" type="ORF">HGO97_003690</name>
</gene>
<dbReference type="InterPro" id="IPR046947">
    <property type="entry name" value="LytR-like"/>
</dbReference>
<keyword evidence="1" id="KW-0597">Phosphoprotein</keyword>
<feature type="modified residue" description="4-aspartylphosphate" evidence="1">
    <location>
        <position position="59"/>
    </location>
</feature>
<feature type="domain" description="HTH LytTR-type" evidence="3">
    <location>
        <begin position="128"/>
        <end position="229"/>
    </location>
</feature>
<proteinExistence type="predicted"/>
<comment type="caution">
    <text evidence="4">The sequence shown here is derived from an EMBL/GenBank/DDBJ whole genome shotgun (WGS) entry which is preliminary data.</text>
</comment>
<dbReference type="Proteomes" id="UP000723714">
    <property type="component" value="Unassembled WGS sequence"/>
</dbReference>
<dbReference type="Pfam" id="PF00072">
    <property type="entry name" value="Response_reg"/>
    <property type="match status" value="1"/>
</dbReference>